<comment type="caution">
    <text evidence="1">The sequence shown here is derived from an EMBL/GenBank/DDBJ whole genome shotgun (WGS) entry which is preliminary data.</text>
</comment>
<gene>
    <name evidence="1" type="ORF">HNP46_006742</name>
</gene>
<dbReference type="Proteomes" id="UP000566995">
    <property type="component" value="Unassembled WGS sequence"/>
</dbReference>
<reference evidence="1 2" key="1">
    <citation type="submission" date="2020-08" db="EMBL/GenBank/DDBJ databases">
        <title>Functional genomics of gut bacteria from endangered species of beetles.</title>
        <authorList>
            <person name="Carlos-Shanley C."/>
        </authorList>
    </citation>
    <scope>NUCLEOTIDE SEQUENCE [LARGE SCALE GENOMIC DNA]</scope>
    <source>
        <strain evidence="1 2">S00179</strain>
    </source>
</reference>
<dbReference type="AlphaFoldDB" id="A0A7W7KSR7"/>
<protein>
    <submittedName>
        <fullName evidence="1">Uncharacterized protein</fullName>
    </submittedName>
</protein>
<dbReference type="RefSeq" id="WP_184597749.1">
    <property type="nucleotide sequence ID" value="NZ_JACHLI010000049.1"/>
</dbReference>
<accession>A0A7W7KSR7</accession>
<dbReference type="EMBL" id="JACHLI010000049">
    <property type="protein sequence ID" value="MBB4867823.1"/>
    <property type="molecule type" value="Genomic_DNA"/>
</dbReference>
<evidence type="ECO:0000313" key="2">
    <source>
        <dbReference type="Proteomes" id="UP000566995"/>
    </source>
</evidence>
<evidence type="ECO:0000313" key="1">
    <source>
        <dbReference type="EMBL" id="MBB4867823.1"/>
    </source>
</evidence>
<sequence length="156" mass="17759">MFDLSQYSKSFAQRPSIALLEQLKRDAKRFKLLAGVTHAQALDELSRRAGFSNFTDAQRRCTAEPSVPRQVYSLEKAREYLAQWVDLVKMIPEGADTPDSVSLRVSKAQLLDVLERLPVTEPFELDGFTQDLQFALYQTILHEGVKGYKVHFPLDV</sequence>
<proteinExistence type="predicted"/>
<name>A0A7W7KSR7_PSENT</name>
<organism evidence="1 2">
    <name type="scientific">Pseudomonas nitroreducens</name>
    <dbReference type="NCBI Taxonomy" id="46680"/>
    <lineage>
        <taxon>Bacteria</taxon>
        <taxon>Pseudomonadati</taxon>
        <taxon>Pseudomonadota</taxon>
        <taxon>Gammaproteobacteria</taxon>
        <taxon>Pseudomonadales</taxon>
        <taxon>Pseudomonadaceae</taxon>
        <taxon>Pseudomonas</taxon>
    </lineage>
</organism>